<evidence type="ECO:0000256" key="2">
    <source>
        <dbReference type="SAM" id="Phobius"/>
    </source>
</evidence>
<sequence length="418" mass="45083">MRVDSKIITVFVVVVVGLVVGAYMVGRMGGDTETAQPPAEVAQKMAPVVSGNSTPKTAMAPPQQDATRGKTPVDSTKKSVHFRVGNRNVKDLYADGDLVWVGFSGGVIRYDIKTGDYRLFDTRSGLLSNGVFHVGLLDGKVTVGTYGGGLSLYNAKTGKWDNLNIPDGLGDAFVYDILTASNGDVWVATWSGANRIKGGAIYDPANWELFTVENTKGGLPNDWVYSLAEGKNGEIWLATEGGLARFVDGEWKSWQHEHGLGADFEAVKDQIQYKNDPGKVSSHHAKQKLEQGIQGVDVAYNPNYIVSLLVDRRDGTVWAGTWGGGLARFDGTTWKNYTVSEGLPGNHVFMLYQDPDDTIWAGTSNGLARIDGDGKFKIFKKEDGLFANNVFSMVIASDGSAWVGSFGGVARIKAGILK</sequence>
<gene>
    <name evidence="3" type="ORF">MNBD_NITROSPINAE01-1542</name>
</gene>
<keyword evidence="2" id="KW-0472">Membrane</keyword>
<name>A0A3B1C1E5_9ZZZZ</name>
<evidence type="ECO:0000313" key="3">
    <source>
        <dbReference type="EMBL" id="VAX18423.1"/>
    </source>
</evidence>
<dbReference type="AlphaFoldDB" id="A0A3B1C1E5"/>
<accession>A0A3B1C1E5</accession>
<dbReference type="InterPro" id="IPR015943">
    <property type="entry name" value="WD40/YVTN_repeat-like_dom_sf"/>
</dbReference>
<dbReference type="SUPFAM" id="SSF63829">
    <property type="entry name" value="Calcium-dependent phosphotriesterase"/>
    <property type="match status" value="2"/>
</dbReference>
<dbReference type="GO" id="GO:0016301">
    <property type="term" value="F:kinase activity"/>
    <property type="evidence" value="ECO:0007669"/>
    <property type="project" value="UniProtKB-KW"/>
</dbReference>
<reference evidence="3" key="1">
    <citation type="submission" date="2018-06" db="EMBL/GenBank/DDBJ databases">
        <authorList>
            <person name="Zhirakovskaya E."/>
        </authorList>
    </citation>
    <scope>NUCLEOTIDE SEQUENCE</scope>
</reference>
<keyword evidence="2" id="KW-0812">Transmembrane</keyword>
<dbReference type="Gene3D" id="2.130.10.10">
    <property type="entry name" value="YVTN repeat-like/Quinoprotein amine dehydrogenase"/>
    <property type="match status" value="2"/>
</dbReference>
<dbReference type="Pfam" id="PF07494">
    <property type="entry name" value="Reg_prop"/>
    <property type="match status" value="3"/>
</dbReference>
<feature type="region of interest" description="Disordered" evidence="1">
    <location>
        <begin position="48"/>
        <end position="77"/>
    </location>
</feature>
<keyword evidence="3" id="KW-0418">Kinase</keyword>
<keyword evidence="3" id="KW-0808">Transferase</keyword>
<feature type="transmembrane region" description="Helical" evidence="2">
    <location>
        <begin position="7"/>
        <end position="26"/>
    </location>
</feature>
<keyword evidence="2" id="KW-1133">Transmembrane helix</keyword>
<evidence type="ECO:0000256" key="1">
    <source>
        <dbReference type="SAM" id="MobiDB-lite"/>
    </source>
</evidence>
<dbReference type="EMBL" id="UOGC01000070">
    <property type="protein sequence ID" value="VAX18423.1"/>
    <property type="molecule type" value="Genomic_DNA"/>
</dbReference>
<dbReference type="InterPro" id="IPR011110">
    <property type="entry name" value="Reg_prop"/>
</dbReference>
<organism evidence="3">
    <name type="scientific">hydrothermal vent metagenome</name>
    <dbReference type="NCBI Taxonomy" id="652676"/>
    <lineage>
        <taxon>unclassified sequences</taxon>
        <taxon>metagenomes</taxon>
        <taxon>ecological metagenomes</taxon>
    </lineage>
</organism>
<proteinExistence type="predicted"/>
<protein>
    <submittedName>
        <fullName evidence="3">Sensor histidine kinase</fullName>
    </submittedName>
</protein>